<comment type="caution">
    <text evidence="1">The sequence shown here is derived from an EMBL/GenBank/DDBJ whole genome shotgun (WGS) entry which is preliminary data.</text>
</comment>
<gene>
    <name evidence="1" type="ORF">FB556_0370</name>
</gene>
<accession>A0A543AMV4</accession>
<dbReference type="EMBL" id="VFOU01000001">
    <property type="protein sequence ID" value="TQL73921.1"/>
    <property type="molecule type" value="Genomic_DNA"/>
</dbReference>
<dbReference type="RefSeq" id="WP_170200321.1">
    <property type="nucleotide sequence ID" value="NZ_BAABAN010000017.1"/>
</dbReference>
<keyword evidence="2" id="KW-1185">Reference proteome</keyword>
<proteinExistence type="predicted"/>
<organism evidence="1 2">
    <name type="scientific">Enteractinococcus coprophilus</name>
    <dbReference type="NCBI Taxonomy" id="1027633"/>
    <lineage>
        <taxon>Bacteria</taxon>
        <taxon>Bacillati</taxon>
        <taxon>Actinomycetota</taxon>
        <taxon>Actinomycetes</taxon>
        <taxon>Micrococcales</taxon>
        <taxon>Micrococcaceae</taxon>
    </lineage>
</organism>
<reference evidence="1 2" key="1">
    <citation type="submission" date="2019-06" db="EMBL/GenBank/DDBJ databases">
        <title>Sequencing the genomes of 1000 actinobacteria strains.</title>
        <authorList>
            <person name="Klenk H.-P."/>
        </authorList>
    </citation>
    <scope>NUCLEOTIDE SEQUENCE [LARGE SCALE GENOMIC DNA]</scope>
    <source>
        <strain evidence="1 2">DSM 24083</strain>
    </source>
</reference>
<evidence type="ECO:0000313" key="2">
    <source>
        <dbReference type="Proteomes" id="UP000319746"/>
    </source>
</evidence>
<dbReference type="Proteomes" id="UP000319746">
    <property type="component" value="Unassembled WGS sequence"/>
</dbReference>
<sequence>MLKLIGIILTIFPTPPGKQAAVPDLQGFATYSDLGTITSDPWTGWVLHEHPRIDP</sequence>
<evidence type="ECO:0000313" key="1">
    <source>
        <dbReference type="EMBL" id="TQL73921.1"/>
    </source>
</evidence>
<protein>
    <submittedName>
        <fullName evidence="1">Uncharacterized protein</fullName>
    </submittedName>
</protein>
<dbReference type="AlphaFoldDB" id="A0A543AMV4"/>
<name>A0A543AMV4_9MICC</name>